<reference evidence="2 3" key="1">
    <citation type="submission" date="2018-07" db="EMBL/GenBank/DDBJ databases">
        <title>A high quality draft genome assembly of the barn swallow (H. rustica rustica).</title>
        <authorList>
            <person name="Formenti G."/>
            <person name="Chiara M."/>
            <person name="Poveda L."/>
            <person name="Francoijs K.-J."/>
            <person name="Bonisoli-Alquati A."/>
            <person name="Canova L."/>
            <person name="Gianfranceschi L."/>
            <person name="Horner D.S."/>
            <person name="Saino N."/>
        </authorList>
    </citation>
    <scope>NUCLEOTIDE SEQUENCE [LARGE SCALE GENOMIC DNA]</scope>
    <source>
        <strain evidence="2">Chelidonia</strain>
        <tissue evidence="2">Blood</tissue>
    </source>
</reference>
<gene>
    <name evidence="2" type="ORF">DUI87_07656</name>
</gene>
<dbReference type="PROSITE" id="PS50878">
    <property type="entry name" value="RT_POL"/>
    <property type="match status" value="1"/>
</dbReference>
<evidence type="ECO:0000313" key="3">
    <source>
        <dbReference type="Proteomes" id="UP000269221"/>
    </source>
</evidence>
<dbReference type="EMBL" id="QRBI01000104">
    <property type="protein sequence ID" value="RMC15464.1"/>
    <property type="molecule type" value="Genomic_DNA"/>
</dbReference>
<name>A0A3M0KVL8_HIRRU</name>
<dbReference type="OrthoDB" id="416454at2759"/>
<proteinExistence type="predicted"/>
<sequence length="177" mass="19130">MNGVPQGPSLGPALINIFVSVMDSGIEGTLSKLAADTKLCGVVSMLQGRDAIQMDMDRFERYTVRVLGSWCVQSQNPDLILVDPIQFRIFSDSLKCVEEGDSREPELQMDGDALNPFSVLPVFSLGTAPTQVQDLTIGLDFLSFTWADSSGFLDGIPSIQHVDCTTQLDASNLAVCP</sequence>
<dbReference type="Proteomes" id="UP000269221">
    <property type="component" value="Unassembled WGS sequence"/>
</dbReference>
<comment type="caution">
    <text evidence="2">The sequence shown here is derived from an EMBL/GenBank/DDBJ whole genome shotgun (WGS) entry which is preliminary data.</text>
</comment>
<evidence type="ECO:0000259" key="1">
    <source>
        <dbReference type="PROSITE" id="PS50878"/>
    </source>
</evidence>
<protein>
    <recommendedName>
        <fullName evidence="1">Reverse transcriptase domain-containing protein</fullName>
    </recommendedName>
</protein>
<dbReference type="InterPro" id="IPR000477">
    <property type="entry name" value="RT_dom"/>
</dbReference>
<dbReference type="AlphaFoldDB" id="A0A3M0KVL8"/>
<evidence type="ECO:0000313" key="2">
    <source>
        <dbReference type="EMBL" id="RMC15464.1"/>
    </source>
</evidence>
<keyword evidence="3" id="KW-1185">Reference proteome</keyword>
<accession>A0A3M0KVL8</accession>
<feature type="domain" description="Reverse transcriptase" evidence="1">
    <location>
        <begin position="1"/>
        <end position="114"/>
    </location>
</feature>
<organism evidence="2 3">
    <name type="scientific">Hirundo rustica rustica</name>
    <dbReference type="NCBI Taxonomy" id="333673"/>
    <lineage>
        <taxon>Eukaryota</taxon>
        <taxon>Metazoa</taxon>
        <taxon>Chordata</taxon>
        <taxon>Craniata</taxon>
        <taxon>Vertebrata</taxon>
        <taxon>Euteleostomi</taxon>
        <taxon>Archelosauria</taxon>
        <taxon>Archosauria</taxon>
        <taxon>Dinosauria</taxon>
        <taxon>Saurischia</taxon>
        <taxon>Theropoda</taxon>
        <taxon>Coelurosauria</taxon>
        <taxon>Aves</taxon>
        <taxon>Neognathae</taxon>
        <taxon>Neoaves</taxon>
        <taxon>Telluraves</taxon>
        <taxon>Australaves</taxon>
        <taxon>Passeriformes</taxon>
        <taxon>Sylvioidea</taxon>
        <taxon>Hirundinidae</taxon>
        <taxon>Hirundo</taxon>
    </lineage>
</organism>